<evidence type="ECO:0000256" key="7">
    <source>
        <dbReference type="ARBA" id="ARBA00022618"/>
    </source>
</evidence>
<evidence type="ECO:0000256" key="12">
    <source>
        <dbReference type="ARBA" id="ARBA00023054"/>
    </source>
</evidence>
<keyword evidence="7" id="KW-0132">Cell division</keyword>
<keyword evidence="11" id="KW-0995">Kinetochore</keyword>
<keyword evidence="21" id="KW-1185">Reference proteome</keyword>
<dbReference type="EMBL" id="JABBWD010000019">
    <property type="protein sequence ID" value="KAG1777705.1"/>
    <property type="molecule type" value="Genomic_DNA"/>
</dbReference>
<evidence type="ECO:0000313" key="20">
    <source>
        <dbReference type="EMBL" id="KAG1777705.1"/>
    </source>
</evidence>
<feature type="region of interest" description="Disordered" evidence="19">
    <location>
        <begin position="246"/>
        <end position="375"/>
    </location>
</feature>
<evidence type="ECO:0000256" key="19">
    <source>
        <dbReference type="SAM" id="MobiDB-lite"/>
    </source>
</evidence>
<evidence type="ECO:0000256" key="8">
    <source>
        <dbReference type="ARBA" id="ARBA00022701"/>
    </source>
</evidence>
<dbReference type="GO" id="GO:0051301">
    <property type="term" value="P:cell division"/>
    <property type="evidence" value="ECO:0007669"/>
    <property type="project" value="UniProtKB-KW"/>
</dbReference>
<dbReference type="AlphaFoldDB" id="A0A9P7D2D9"/>
<evidence type="ECO:0000256" key="10">
    <source>
        <dbReference type="ARBA" id="ARBA00022829"/>
    </source>
</evidence>
<feature type="compositionally biased region" description="Acidic residues" evidence="19">
    <location>
        <begin position="125"/>
        <end position="140"/>
    </location>
</feature>
<gene>
    <name evidence="20" type="ORF">EV702DRAFT_218651</name>
</gene>
<keyword evidence="8" id="KW-0493">Microtubule</keyword>
<feature type="compositionally biased region" description="Polar residues" evidence="19">
    <location>
        <begin position="339"/>
        <end position="348"/>
    </location>
</feature>
<evidence type="ECO:0000256" key="2">
    <source>
        <dbReference type="ARBA" id="ARBA00004186"/>
    </source>
</evidence>
<feature type="compositionally biased region" description="Polar residues" evidence="19">
    <location>
        <begin position="110"/>
        <end position="121"/>
    </location>
</feature>
<evidence type="ECO:0000256" key="6">
    <source>
        <dbReference type="ARBA" id="ARBA00022490"/>
    </source>
</evidence>
<feature type="compositionally biased region" description="Low complexity" evidence="19">
    <location>
        <begin position="45"/>
        <end position="55"/>
    </location>
</feature>
<dbReference type="GO" id="GO:0042729">
    <property type="term" value="C:DASH complex"/>
    <property type="evidence" value="ECO:0007669"/>
    <property type="project" value="InterPro"/>
</dbReference>
<evidence type="ECO:0000256" key="16">
    <source>
        <dbReference type="ARBA" id="ARBA00023328"/>
    </source>
</evidence>
<dbReference type="GO" id="GO:0072686">
    <property type="term" value="C:mitotic spindle"/>
    <property type="evidence" value="ECO:0007669"/>
    <property type="project" value="InterPro"/>
</dbReference>
<evidence type="ECO:0000256" key="9">
    <source>
        <dbReference type="ARBA" id="ARBA00022776"/>
    </source>
</evidence>
<accession>A0A9P7D2D9</accession>
<proteinExistence type="inferred from homology"/>
<keyword evidence="15" id="KW-0131">Cell cycle</keyword>
<keyword evidence="16" id="KW-0137">Centromere</keyword>
<evidence type="ECO:0000313" key="21">
    <source>
        <dbReference type="Proteomes" id="UP000714275"/>
    </source>
</evidence>
<keyword evidence="10" id="KW-0159">Chromosome partition</keyword>
<evidence type="ECO:0000256" key="14">
    <source>
        <dbReference type="ARBA" id="ARBA00023242"/>
    </source>
</evidence>
<keyword evidence="5" id="KW-0158">Chromosome</keyword>
<evidence type="ECO:0000256" key="18">
    <source>
        <dbReference type="ARBA" id="ARBA00044358"/>
    </source>
</evidence>
<evidence type="ECO:0000256" key="15">
    <source>
        <dbReference type="ARBA" id="ARBA00023306"/>
    </source>
</evidence>
<dbReference type="InterPro" id="IPR013960">
    <property type="entry name" value="DASH_Duo1"/>
</dbReference>
<evidence type="ECO:0000256" key="4">
    <source>
        <dbReference type="ARBA" id="ARBA00005366"/>
    </source>
</evidence>
<keyword evidence="13" id="KW-0206">Cytoskeleton</keyword>
<keyword evidence="14" id="KW-0539">Nucleus</keyword>
<feature type="compositionally biased region" description="Low complexity" evidence="19">
    <location>
        <begin position="298"/>
        <end position="320"/>
    </location>
</feature>
<evidence type="ECO:0000256" key="17">
    <source>
        <dbReference type="ARBA" id="ARBA00044152"/>
    </source>
</evidence>
<evidence type="ECO:0000256" key="1">
    <source>
        <dbReference type="ARBA" id="ARBA00004123"/>
    </source>
</evidence>
<keyword evidence="9" id="KW-0498">Mitosis</keyword>
<dbReference type="Proteomes" id="UP000714275">
    <property type="component" value="Unassembled WGS sequence"/>
</dbReference>
<evidence type="ECO:0000256" key="11">
    <source>
        <dbReference type="ARBA" id="ARBA00022838"/>
    </source>
</evidence>
<organism evidence="20 21">
    <name type="scientific">Suillus placidus</name>
    <dbReference type="NCBI Taxonomy" id="48579"/>
    <lineage>
        <taxon>Eukaryota</taxon>
        <taxon>Fungi</taxon>
        <taxon>Dikarya</taxon>
        <taxon>Basidiomycota</taxon>
        <taxon>Agaricomycotina</taxon>
        <taxon>Agaricomycetes</taxon>
        <taxon>Agaricomycetidae</taxon>
        <taxon>Boletales</taxon>
        <taxon>Suillineae</taxon>
        <taxon>Suillaceae</taxon>
        <taxon>Suillus</taxon>
    </lineage>
</organism>
<evidence type="ECO:0000256" key="5">
    <source>
        <dbReference type="ARBA" id="ARBA00022454"/>
    </source>
</evidence>
<dbReference type="OrthoDB" id="5599235at2759"/>
<dbReference type="PANTHER" id="PTHR28216">
    <property type="entry name" value="DASH COMPLEX SUBUNIT DUO1"/>
    <property type="match status" value="1"/>
</dbReference>
<feature type="region of interest" description="Disordered" evidence="19">
    <location>
        <begin position="109"/>
        <end position="140"/>
    </location>
</feature>
<dbReference type="GO" id="GO:0005874">
    <property type="term" value="C:microtubule"/>
    <property type="evidence" value="ECO:0007669"/>
    <property type="project" value="UniProtKB-KW"/>
</dbReference>
<dbReference type="PANTHER" id="PTHR28216:SF1">
    <property type="entry name" value="DASH COMPLEX SUBUNIT DUO1"/>
    <property type="match status" value="1"/>
</dbReference>
<protein>
    <recommendedName>
        <fullName evidence="17">DASH complex subunit DUO1</fullName>
    </recommendedName>
    <alternativeName>
        <fullName evidence="18">Outer kinetochore protein DUO1</fullName>
    </alternativeName>
</protein>
<comment type="subcellular location">
    <subcellularLocation>
        <location evidence="3">Chromosome</location>
        <location evidence="3">Centromere</location>
        <location evidence="3">Kinetochore</location>
    </subcellularLocation>
    <subcellularLocation>
        <location evidence="2">Cytoplasm</location>
        <location evidence="2">Cytoskeleton</location>
        <location evidence="2">Spindle</location>
    </subcellularLocation>
    <subcellularLocation>
        <location evidence="1">Nucleus</location>
    </subcellularLocation>
</comment>
<feature type="compositionally biased region" description="Basic and acidic residues" evidence="19">
    <location>
        <begin position="246"/>
        <end position="284"/>
    </location>
</feature>
<dbReference type="GO" id="GO:0000278">
    <property type="term" value="P:mitotic cell cycle"/>
    <property type="evidence" value="ECO:0007669"/>
    <property type="project" value="InterPro"/>
</dbReference>
<keyword evidence="12" id="KW-0175">Coiled coil</keyword>
<reference evidence="20" key="1">
    <citation type="journal article" date="2020" name="New Phytol.">
        <title>Comparative genomics reveals dynamic genome evolution in host specialist ectomycorrhizal fungi.</title>
        <authorList>
            <person name="Lofgren L.A."/>
            <person name="Nguyen N.H."/>
            <person name="Vilgalys R."/>
            <person name="Ruytinx J."/>
            <person name="Liao H.L."/>
            <person name="Branco S."/>
            <person name="Kuo A."/>
            <person name="LaButti K."/>
            <person name="Lipzen A."/>
            <person name="Andreopoulos W."/>
            <person name="Pangilinan J."/>
            <person name="Riley R."/>
            <person name="Hundley H."/>
            <person name="Na H."/>
            <person name="Barry K."/>
            <person name="Grigoriev I.V."/>
            <person name="Stajich J.E."/>
            <person name="Kennedy P.G."/>
        </authorList>
    </citation>
    <scope>NUCLEOTIDE SEQUENCE</scope>
    <source>
        <strain evidence="20">DOB743</strain>
    </source>
</reference>
<keyword evidence="6" id="KW-0963">Cytoplasm</keyword>
<dbReference type="GO" id="GO:0007059">
    <property type="term" value="P:chromosome segregation"/>
    <property type="evidence" value="ECO:0007669"/>
    <property type="project" value="UniProtKB-KW"/>
</dbReference>
<evidence type="ECO:0000256" key="13">
    <source>
        <dbReference type="ARBA" id="ARBA00023212"/>
    </source>
</evidence>
<dbReference type="Pfam" id="PF08651">
    <property type="entry name" value="DASH_Duo1"/>
    <property type="match status" value="1"/>
</dbReference>
<name>A0A9P7D2D9_9AGAM</name>
<sequence length="375" mass="40115">MCCILGKCRSQWGFVGSSIDPLPSKPFEGLLILVKCKMSWSPSTPSSSIPNASDSQLLFGSLPSPEPFDSPSHTGPGGADLSLSELSLSDKDTENFRFHDRPRFSLLAPTATTSQTFSPDKSSILEDDEYEEGNDEGSEIDVDTTMIGRVAAVKAREDKLQSDLYVLKKLNASFALFNDALRSTQTATEQAATQLAQTDALLDKYVNMLGKSEAVAKLIFDEQWEGAEADEELLQQERQEALEQARLEKERLDREEAERRETAERARAAAEEAARHEAEERAQREATVAKAPRGRGIGVSSGVRGVRGTRATATSAAARGTKGIPRAALTSAASAIPRSRSTSATGNVGSSGGGTRPASSASRGTGLPRGVPRRG</sequence>
<feature type="region of interest" description="Disordered" evidence="19">
    <location>
        <begin position="45"/>
        <end position="83"/>
    </location>
</feature>
<comment type="caution">
    <text evidence="20">The sequence shown here is derived from an EMBL/GenBank/DDBJ whole genome shotgun (WGS) entry which is preliminary data.</text>
</comment>
<comment type="similarity">
    <text evidence="4">Belongs to the DASH complex DUO1 family.</text>
</comment>
<evidence type="ECO:0000256" key="3">
    <source>
        <dbReference type="ARBA" id="ARBA00004629"/>
    </source>
</evidence>